<dbReference type="EMBL" id="FJUY01000001">
    <property type="protein sequence ID" value="CZT15686.1"/>
    <property type="molecule type" value="Genomic_DNA"/>
</dbReference>
<dbReference type="CDD" id="cd05233">
    <property type="entry name" value="SDR_c"/>
    <property type="match status" value="1"/>
</dbReference>
<keyword evidence="2" id="KW-0560">Oxidoreductase</keyword>
<proteinExistence type="inferred from homology"/>
<dbReference type="PANTHER" id="PTHR24321">
    <property type="entry name" value="DEHYDROGENASES, SHORT CHAIN"/>
    <property type="match status" value="1"/>
</dbReference>
<evidence type="ECO:0000313" key="4">
    <source>
        <dbReference type="Proteomes" id="UP000225277"/>
    </source>
</evidence>
<keyword evidence="4" id="KW-1185">Reference proteome</keyword>
<dbReference type="Gene3D" id="3.40.50.720">
    <property type="entry name" value="NAD(P)-binding Rossmann-like Domain"/>
    <property type="match status" value="1"/>
</dbReference>
<protein>
    <submittedName>
        <fullName evidence="3">Related to SPS19 ### peroxisomal 2,4-dienoyl-CoA reductase</fullName>
    </submittedName>
</protein>
<reference evidence="3 4" key="1">
    <citation type="submission" date="2016-03" db="EMBL/GenBank/DDBJ databases">
        <authorList>
            <person name="Ploux O."/>
        </authorList>
    </citation>
    <scope>NUCLEOTIDE SEQUENCE [LARGE SCALE GENOMIC DNA]</scope>
    <source>
        <strain evidence="3 4">URUG2</strain>
    </source>
</reference>
<evidence type="ECO:0000256" key="1">
    <source>
        <dbReference type="ARBA" id="ARBA00006484"/>
    </source>
</evidence>
<name>A0A2D3UX39_9PEZI</name>
<dbReference type="GO" id="GO:0016491">
    <property type="term" value="F:oxidoreductase activity"/>
    <property type="evidence" value="ECO:0007669"/>
    <property type="project" value="UniProtKB-KW"/>
</dbReference>
<dbReference type="Proteomes" id="UP000225277">
    <property type="component" value="Unassembled WGS sequence"/>
</dbReference>
<evidence type="ECO:0000313" key="3">
    <source>
        <dbReference type="EMBL" id="CZT15686.1"/>
    </source>
</evidence>
<comment type="similarity">
    <text evidence="1">Belongs to the short-chain dehydrogenases/reductases (SDR) family.</text>
</comment>
<dbReference type="InterPro" id="IPR002347">
    <property type="entry name" value="SDR_fam"/>
</dbReference>
<dbReference type="SUPFAM" id="SSF51735">
    <property type="entry name" value="NAD(P)-binding Rossmann-fold domains"/>
    <property type="match status" value="1"/>
</dbReference>
<evidence type="ECO:0000256" key="2">
    <source>
        <dbReference type="ARBA" id="ARBA00023002"/>
    </source>
</evidence>
<dbReference type="PRINTS" id="PR00081">
    <property type="entry name" value="GDHRDH"/>
</dbReference>
<dbReference type="InterPro" id="IPR036291">
    <property type="entry name" value="NAD(P)-bd_dom_sf"/>
</dbReference>
<dbReference type="STRING" id="112498.A0A2D3UX39"/>
<organism evidence="3 4">
    <name type="scientific">Ramularia collo-cygni</name>
    <dbReference type="NCBI Taxonomy" id="112498"/>
    <lineage>
        <taxon>Eukaryota</taxon>
        <taxon>Fungi</taxon>
        <taxon>Dikarya</taxon>
        <taxon>Ascomycota</taxon>
        <taxon>Pezizomycotina</taxon>
        <taxon>Dothideomycetes</taxon>
        <taxon>Dothideomycetidae</taxon>
        <taxon>Mycosphaerellales</taxon>
        <taxon>Mycosphaerellaceae</taxon>
        <taxon>Ramularia</taxon>
    </lineage>
</organism>
<dbReference type="Pfam" id="PF13561">
    <property type="entry name" value="adh_short_C2"/>
    <property type="match status" value="1"/>
</dbReference>
<gene>
    <name evidence="3" type="ORF">RCC_01519</name>
</gene>
<dbReference type="AlphaFoldDB" id="A0A2D3UX39"/>
<feature type="unsure residue" description="D or N" evidence="3">
    <location>
        <position position="205"/>
    </location>
</feature>
<dbReference type="PANTHER" id="PTHR24321:SF8">
    <property type="entry name" value="ESTRADIOL 17-BETA-DEHYDROGENASE 8-RELATED"/>
    <property type="match status" value="1"/>
</dbReference>
<accession>A0A2D3UX39</accession>
<sequence>MSLDFGLQDVHVLITGAAGGIGLETVKTFQRLGARITAHYNSKPGELTDLSDIVALQADVRDEIAVNRLFEEASQRNGPVSVLILNHGIWPSNDTHIADMDLSQFRNTLDVDLTGPFLLCKAYLRALRSAPTSVKDVASICFIGSTAGKFGEANHGDYAAAKSALMYGLTPTLKNEIVAIAPRGRVNSVNPGWVATPLKQETLKDTRFVERALATTPLQKVGKPEDIARQVAVVSSPTLSGHVNGVNLQVDGGMEGRLLFPPSH</sequence>
<dbReference type="OrthoDB" id="10253736at2759"/>